<keyword evidence="3" id="KW-1185">Reference proteome</keyword>
<comment type="caution">
    <text evidence="2">The sequence shown here is derived from an EMBL/GenBank/DDBJ whole genome shotgun (WGS) entry which is preliminary data.</text>
</comment>
<feature type="compositionally biased region" description="Low complexity" evidence="1">
    <location>
        <begin position="140"/>
        <end position="157"/>
    </location>
</feature>
<evidence type="ECO:0000313" key="3">
    <source>
        <dbReference type="Proteomes" id="UP001500665"/>
    </source>
</evidence>
<dbReference type="Proteomes" id="UP001500665">
    <property type="component" value="Unassembled WGS sequence"/>
</dbReference>
<gene>
    <name evidence="2" type="ORF">GCM10009550_39190</name>
</gene>
<feature type="region of interest" description="Disordered" evidence="1">
    <location>
        <begin position="1"/>
        <end position="173"/>
    </location>
</feature>
<proteinExistence type="predicted"/>
<feature type="region of interest" description="Disordered" evidence="1">
    <location>
        <begin position="826"/>
        <end position="861"/>
    </location>
</feature>
<feature type="compositionally biased region" description="Polar residues" evidence="1">
    <location>
        <begin position="74"/>
        <end position="86"/>
    </location>
</feature>
<feature type="compositionally biased region" description="Low complexity" evidence="1">
    <location>
        <begin position="18"/>
        <end position="40"/>
    </location>
</feature>
<dbReference type="EMBL" id="BAAAHH010000015">
    <property type="protein sequence ID" value="GAA0955020.1"/>
    <property type="molecule type" value="Genomic_DNA"/>
</dbReference>
<evidence type="ECO:0000313" key="2">
    <source>
        <dbReference type="EMBL" id="GAA0955020.1"/>
    </source>
</evidence>
<accession>A0ABN1RCR0</accession>
<protein>
    <submittedName>
        <fullName evidence="2">Uncharacterized protein</fullName>
    </submittedName>
</protein>
<name>A0ABN1RCR0_9ACTN</name>
<evidence type="ECO:0000256" key="1">
    <source>
        <dbReference type="SAM" id="MobiDB-lite"/>
    </source>
</evidence>
<sequence>MPPKTNKKIKKRKKSASDRTMSASSGSSSDSDSRPGSAMSVDSDGPDTHSTPIRGSRPSPMDLGDDDGPSSSSNTRIGPSDRTSFQAGGRSKRAWSDGSDSDADPDSDGPSRLSSAVKRVRVAVPVSDQQGKPANGPVRPSTAGPSPSSGQSPGMAALTALIGPLPPPDPGPQAVTVAMNPANVIQPNQGGAALADVPQQPVPDLNAFKRDGTVTVKDVNYYPIFSVENGLVGTVNFGTTRTPSPFGAEMGDHTAAWTGVVDSLHASVFGKTLQGAVQELRRRQESADSWMDGPLPDGTEPAVLKLWKMLDEDDRQGRYEQVQGYAFKVRGELDSAQAVIDAAAADPAGPRQLTKEEERTVSAHLSEALGHHAAYRNMLPLATVRVPGGRGSIGSGEGTARNNILTVEIAMNEKSKNNNAPDPDPDKAREGLTKLFSMTAATREARLGEALNPKKRKEARERIEGIDRYVKVLATEIDAIILLPVAGGTTARQPTRLVPGRTLDDVLTALTKATDPNKTVPPAFAPETEDENSAEDAVYWLSRKVREVVGGLKLLSGQKVSATDLGKIKKEVEKLAKDNALGPVIDRMSKTDAEVRAETGLMLAHMINEHQSNMADAYPETVKLTGFLQNAAGVDDPAGAAGAMLEKFISEGKAKKTLDVEPGEEAHLLAAFAAQYDSLNHLPQAGAGNGWVVGSRNDGLVVGIRKGDPVILGRAAPPPGIEGMGSHSTAWKTETDAVKQWFKEVRENRGGDAAIIDHFKAETERDLQGKLMTELAPVLNTGQLDKGQLEAVAKAAYEVRTAGTPEQAIRAYLTFRNVLPFATVNSGDRGGHGEGTATTSKGLFDRESLEKEAEARADDFEDDADSQITAVKAAIAKLKSDSATRYATDQDFVKMIGKVADAMTRKADSLATNPAKGYSTTIKNLITKTRKEEHDRVYAVAKKWKPPATT</sequence>
<feature type="compositionally biased region" description="Basic and acidic residues" evidence="1">
    <location>
        <begin position="843"/>
        <end position="858"/>
    </location>
</feature>
<reference evidence="2 3" key="1">
    <citation type="journal article" date="2019" name="Int. J. Syst. Evol. Microbiol.">
        <title>The Global Catalogue of Microorganisms (GCM) 10K type strain sequencing project: providing services to taxonomists for standard genome sequencing and annotation.</title>
        <authorList>
            <consortium name="The Broad Institute Genomics Platform"/>
            <consortium name="The Broad Institute Genome Sequencing Center for Infectious Disease"/>
            <person name="Wu L."/>
            <person name="Ma J."/>
        </authorList>
    </citation>
    <scope>NUCLEOTIDE SEQUENCE [LARGE SCALE GENOMIC DNA]</scope>
    <source>
        <strain evidence="2 3">JCM 10696</strain>
    </source>
</reference>
<feature type="compositionally biased region" description="Basic residues" evidence="1">
    <location>
        <begin position="1"/>
        <end position="14"/>
    </location>
</feature>
<organism evidence="2 3">
    <name type="scientific">Actinocorallia libanotica</name>
    <dbReference type="NCBI Taxonomy" id="46162"/>
    <lineage>
        <taxon>Bacteria</taxon>
        <taxon>Bacillati</taxon>
        <taxon>Actinomycetota</taxon>
        <taxon>Actinomycetes</taxon>
        <taxon>Streptosporangiales</taxon>
        <taxon>Thermomonosporaceae</taxon>
        <taxon>Actinocorallia</taxon>
    </lineage>
</organism>